<reference evidence="6 7" key="1">
    <citation type="journal article" date="2013" name="PLoS Genet.">
        <title>Distinctive expansion of potential virulence genes in the genome of the oomycete fish pathogen Saprolegnia parasitica.</title>
        <authorList>
            <person name="Jiang R.H."/>
            <person name="de Bruijn I."/>
            <person name="Haas B.J."/>
            <person name="Belmonte R."/>
            <person name="Lobach L."/>
            <person name="Christie J."/>
            <person name="van den Ackerveken G."/>
            <person name="Bottin A."/>
            <person name="Bulone V."/>
            <person name="Diaz-Moreno S.M."/>
            <person name="Dumas B."/>
            <person name="Fan L."/>
            <person name="Gaulin E."/>
            <person name="Govers F."/>
            <person name="Grenville-Briggs L.J."/>
            <person name="Horner N.R."/>
            <person name="Levin J.Z."/>
            <person name="Mammella M."/>
            <person name="Meijer H.J."/>
            <person name="Morris P."/>
            <person name="Nusbaum C."/>
            <person name="Oome S."/>
            <person name="Phillips A.J."/>
            <person name="van Rooyen D."/>
            <person name="Rzeszutek E."/>
            <person name="Saraiva M."/>
            <person name="Secombes C.J."/>
            <person name="Seidl M.F."/>
            <person name="Snel B."/>
            <person name="Stassen J.H."/>
            <person name="Sykes S."/>
            <person name="Tripathy S."/>
            <person name="van den Berg H."/>
            <person name="Vega-Arreguin J.C."/>
            <person name="Wawra S."/>
            <person name="Young S.K."/>
            <person name="Zeng Q."/>
            <person name="Dieguez-Uribeondo J."/>
            <person name="Russ C."/>
            <person name="Tyler B.M."/>
            <person name="van West P."/>
        </authorList>
    </citation>
    <scope>NUCLEOTIDE SEQUENCE [LARGE SCALE GENOMIC DNA]</scope>
    <source>
        <strain evidence="6 7">CBS 223.65</strain>
    </source>
</reference>
<evidence type="ECO:0000313" key="7">
    <source>
        <dbReference type="Proteomes" id="UP000030745"/>
    </source>
</evidence>
<feature type="region of interest" description="Disordered" evidence="4">
    <location>
        <begin position="643"/>
        <end position="677"/>
    </location>
</feature>
<evidence type="ECO:0000313" key="6">
    <source>
        <dbReference type="EMBL" id="KDO33554.1"/>
    </source>
</evidence>
<dbReference type="VEuPathDB" id="FungiDB:SPRG_19188"/>
<keyword evidence="7" id="KW-1185">Reference proteome</keyword>
<feature type="compositionally biased region" description="Low complexity" evidence="4">
    <location>
        <begin position="118"/>
        <end position="127"/>
    </location>
</feature>
<dbReference type="KEGG" id="spar:SPRG_19188"/>
<evidence type="ECO:0000259" key="5">
    <source>
        <dbReference type="PROSITE" id="PS50222"/>
    </source>
</evidence>
<feature type="domain" description="EF-hand" evidence="5">
    <location>
        <begin position="242"/>
        <end position="277"/>
    </location>
</feature>
<keyword evidence="3" id="KW-0106">Calcium</keyword>
<keyword evidence="2" id="KW-0677">Repeat</keyword>
<dbReference type="PROSITE" id="PS50222">
    <property type="entry name" value="EF_HAND_2"/>
    <property type="match status" value="2"/>
</dbReference>
<dbReference type="AlphaFoldDB" id="A0A067CS70"/>
<proteinExistence type="predicted"/>
<evidence type="ECO:0000256" key="2">
    <source>
        <dbReference type="ARBA" id="ARBA00022737"/>
    </source>
</evidence>
<dbReference type="Proteomes" id="UP000030745">
    <property type="component" value="Unassembled WGS sequence"/>
</dbReference>
<dbReference type="OMA" id="INHAEFR"/>
<dbReference type="Gene3D" id="1.10.238.10">
    <property type="entry name" value="EF-hand"/>
    <property type="match status" value="3"/>
</dbReference>
<dbReference type="EMBL" id="KK583192">
    <property type="protein sequence ID" value="KDO33554.1"/>
    <property type="molecule type" value="Genomic_DNA"/>
</dbReference>
<accession>A0A067CS70</accession>
<dbReference type="RefSeq" id="XP_012195614.1">
    <property type="nucleotide sequence ID" value="XM_012340224.1"/>
</dbReference>
<dbReference type="InterPro" id="IPR002048">
    <property type="entry name" value="EF_hand_dom"/>
</dbReference>
<evidence type="ECO:0000256" key="3">
    <source>
        <dbReference type="ARBA" id="ARBA00022837"/>
    </source>
</evidence>
<dbReference type="Pfam" id="PF13833">
    <property type="entry name" value="EF-hand_8"/>
    <property type="match status" value="1"/>
</dbReference>
<dbReference type="GO" id="GO:0005509">
    <property type="term" value="F:calcium ion binding"/>
    <property type="evidence" value="ECO:0007669"/>
    <property type="project" value="InterPro"/>
</dbReference>
<dbReference type="SUPFAM" id="SSF47473">
    <property type="entry name" value="EF-hand"/>
    <property type="match status" value="2"/>
</dbReference>
<evidence type="ECO:0000256" key="1">
    <source>
        <dbReference type="ARBA" id="ARBA00022723"/>
    </source>
</evidence>
<sequence length="677" mass="73351">MGGLLQALGVEPTNQNIVSAIVDMDVGQRGTVSFADFAAYYKANFLPRQPLKTVASKHVAGIGEAKQASYTLPPKSFCFGKALQRDKENAGQVLRQHGDAGDEYGGRRATTSVLRRPTTTTTTSSSSKVNEARSSSSLSATTPKPKADDIDHGMAFVLSQIKTQLKAKGASGLQGLSRRFRLMASHGGSIDCTAFKKALKELQLDVSEKDARRLFELFDVDRSGSIDLNEFLLALSEPMNAARTAVVRGAFEALDRDGNGVLSAADIKGRYDTSKHPDVRSGLKTDVEVLTEFLSMFFDPSRAKTSSVVTWDDFAQYYEHLSNVIESDEAFASMVINSWRVRAPVAAAWSSARPGTAKSTKSVAIAPVIPATKGHFPRTTTAWMSSDSASSLLYNASPSCSGSEPTSETGGIDIASLDAGKKGVVARVTTQMKAIGVPAYACILRRAKLTPTLSLADFKTTMKDAGVILSDKDWRVLFELYDPKDTGTMSFASLVQQLLVQRLPDARCAIHGSLAYGDFIARFDPSSHPDVRSGKCSEAQVHSNFHDAFVLPASGLVTQAEFESYYEMVSNSLDDDSVFEATVRDVWHTRFDVTQDDYDHDNDTASLRSAVTSVKTTKDPLRVYEESVKAQQILQTAKSIANADAARMRRASRPTKSSIGRATKAKASSASQRKSWT</sequence>
<feature type="domain" description="EF-hand" evidence="5">
    <location>
        <begin position="206"/>
        <end position="241"/>
    </location>
</feature>
<dbReference type="OrthoDB" id="444540at2759"/>
<dbReference type="PANTHER" id="PTHR34524:SF6">
    <property type="entry name" value="CALCYPHOSINE LIKE"/>
    <property type="match status" value="1"/>
</dbReference>
<organism evidence="6 7">
    <name type="scientific">Saprolegnia parasitica (strain CBS 223.65)</name>
    <dbReference type="NCBI Taxonomy" id="695850"/>
    <lineage>
        <taxon>Eukaryota</taxon>
        <taxon>Sar</taxon>
        <taxon>Stramenopiles</taxon>
        <taxon>Oomycota</taxon>
        <taxon>Saprolegniomycetes</taxon>
        <taxon>Saprolegniales</taxon>
        <taxon>Saprolegniaceae</taxon>
        <taxon>Saprolegnia</taxon>
    </lineage>
</organism>
<dbReference type="GeneID" id="24140615"/>
<dbReference type="InterPro" id="IPR051581">
    <property type="entry name" value="Ca-bind"/>
</dbReference>
<feature type="compositionally biased region" description="Basic and acidic residues" evidence="4">
    <location>
        <begin position="96"/>
        <end position="106"/>
    </location>
</feature>
<dbReference type="PROSITE" id="PS00018">
    <property type="entry name" value="EF_HAND_1"/>
    <property type="match status" value="2"/>
</dbReference>
<name>A0A067CS70_SAPPC</name>
<feature type="compositionally biased region" description="Polar residues" evidence="4">
    <location>
        <begin position="128"/>
        <end position="142"/>
    </location>
</feature>
<evidence type="ECO:0000256" key="4">
    <source>
        <dbReference type="SAM" id="MobiDB-lite"/>
    </source>
</evidence>
<feature type="compositionally biased region" description="Low complexity" evidence="4">
    <location>
        <begin position="665"/>
        <end position="677"/>
    </location>
</feature>
<dbReference type="InterPro" id="IPR011992">
    <property type="entry name" value="EF-hand-dom_pair"/>
</dbReference>
<dbReference type="SMART" id="SM00054">
    <property type="entry name" value="EFh"/>
    <property type="match status" value="2"/>
</dbReference>
<keyword evidence="1" id="KW-0479">Metal-binding</keyword>
<dbReference type="PANTHER" id="PTHR34524">
    <property type="entry name" value="CALCYPHOSIN"/>
    <property type="match status" value="1"/>
</dbReference>
<dbReference type="InterPro" id="IPR018247">
    <property type="entry name" value="EF_Hand_1_Ca_BS"/>
</dbReference>
<feature type="region of interest" description="Disordered" evidence="4">
    <location>
        <begin position="89"/>
        <end position="149"/>
    </location>
</feature>
<protein>
    <recommendedName>
        <fullName evidence="5">EF-hand domain-containing protein</fullName>
    </recommendedName>
</protein>
<gene>
    <name evidence="6" type="ORF">SPRG_19188</name>
</gene>